<evidence type="ECO:0000256" key="1">
    <source>
        <dbReference type="SAM" id="MobiDB-lite"/>
    </source>
</evidence>
<proteinExistence type="predicted"/>
<feature type="compositionally biased region" description="Low complexity" evidence="1">
    <location>
        <begin position="18"/>
        <end position="32"/>
    </location>
</feature>
<sequence>MHGGTCARSLDTSTKTATPSSMRFSPTSPSSMALCPRR</sequence>
<reference evidence="2" key="2">
    <citation type="journal article" date="2015" name="Data Brief">
        <title>Shoot transcriptome of the giant reed, Arundo donax.</title>
        <authorList>
            <person name="Barrero R.A."/>
            <person name="Guerrero F.D."/>
            <person name="Moolhuijzen P."/>
            <person name="Goolsby J.A."/>
            <person name="Tidwell J."/>
            <person name="Bellgard S.E."/>
            <person name="Bellgard M.I."/>
        </authorList>
    </citation>
    <scope>NUCLEOTIDE SEQUENCE</scope>
    <source>
        <tissue evidence="2">Shoot tissue taken approximately 20 cm above the soil surface</tissue>
    </source>
</reference>
<feature type="region of interest" description="Disordered" evidence="1">
    <location>
        <begin position="1"/>
        <end position="38"/>
    </location>
</feature>
<protein>
    <submittedName>
        <fullName evidence="2">Uncharacterized protein</fullName>
    </submittedName>
</protein>
<dbReference type="AlphaFoldDB" id="A0A0A9BEG9"/>
<dbReference type="EMBL" id="GBRH01235511">
    <property type="protein sequence ID" value="JAD62384.1"/>
    <property type="molecule type" value="Transcribed_RNA"/>
</dbReference>
<name>A0A0A9BEG9_ARUDO</name>
<organism evidence="2">
    <name type="scientific">Arundo donax</name>
    <name type="common">Giant reed</name>
    <name type="synonym">Donax arundinaceus</name>
    <dbReference type="NCBI Taxonomy" id="35708"/>
    <lineage>
        <taxon>Eukaryota</taxon>
        <taxon>Viridiplantae</taxon>
        <taxon>Streptophyta</taxon>
        <taxon>Embryophyta</taxon>
        <taxon>Tracheophyta</taxon>
        <taxon>Spermatophyta</taxon>
        <taxon>Magnoliopsida</taxon>
        <taxon>Liliopsida</taxon>
        <taxon>Poales</taxon>
        <taxon>Poaceae</taxon>
        <taxon>PACMAD clade</taxon>
        <taxon>Arundinoideae</taxon>
        <taxon>Arundineae</taxon>
        <taxon>Arundo</taxon>
    </lineage>
</organism>
<evidence type="ECO:0000313" key="2">
    <source>
        <dbReference type="EMBL" id="JAD62384.1"/>
    </source>
</evidence>
<reference evidence="2" key="1">
    <citation type="submission" date="2014-09" db="EMBL/GenBank/DDBJ databases">
        <authorList>
            <person name="Magalhaes I.L.F."/>
            <person name="Oliveira U."/>
            <person name="Santos F.R."/>
            <person name="Vidigal T.H.D.A."/>
            <person name="Brescovit A.D."/>
            <person name="Santos A.J."/>
        </authorList>
    </citation>
    <scope>NUCLEOTIDE SEQUENCE</scope>
    <source>
        <tissue evidence="2">Shoot tissue taken approximately 20 cm above the soil surface</tissue>
    </source>
</reference>
<accession>A0A0A9BEG9</accession>